<evidence type="ECO:0000313" key="2">
    <source>
        <dbReference type="EMBL" id="SFR68795.1"/>
    </source>
</evidence>
<dbReference type="EMBL" id="FOYS01000007">
    <property type="protein sequence ID" value="SFR68795.1"/>
    <property type="molecule type" value="Genomic_DNA"/>
</dbReference>
<proteinExistence type="predicted"/>
<dbReference type="RefSeq" id="WP_089883280.1">
    <property type="nucleotide sequence ID" value="NZ_FOYS01000007.1"/>
</dbReference>
<evidence type="ECO:0000313" key="3">
    <source>
        <dbReference type="Proteomes" id="UP000243250"/>
    </source>
</evidence>
<evidence type="ECO:0008006" key="4">
    <source>
        <dbReference type="Google" id="ProtNLM"/>
    </source>
</evidence>
<dbReference type="OrthoDB" id="35908at2157"/>
<dbReference type="InterPro" id="IPR038389">
    <property type="entry name" value="PSMG2_sf"/>
</dbReference>
<feature type="region of interest" description="Disordered" evidence="1">
    <location>
        <begin position="224"/>
        <end position="245"/>
    </location>
</feature>
<organism evidence="2 3">
    <name type="scientific">Halogeometricum limi</name>
    <dbReference type="NCBI Taxonomy" id="555875"/>
    <lineage>
        <taxon>Archaea</taxon>
        <taxon>Methanobacteriati</taxon>
        <taxon>Methanobacteriota</taxon>
        <taxon>Stenosarchaea group</taxon>
        <taxon>Halobacteria</taxon>
        <taxon>Halobacteriales</taxon>
        <taxon>Haloferacaceae</taxon>
        <taxon>Halogeometricum</taxon>
    </lineage>
</organism>
<accession>A0A1I6IPW3</accession>
<dbReference type="AlphaFoldDB" id="A0A1I6IPW3"/>
<sequence>MAQIRILDDVSLSEPAMVEGLPGIGLVGKIAADHLVETFDMVHYANLHCDGIPKVAVYHEGDASLSSPVRLYADEEHNLLVLQSDVPIAPKAAAELATCLSEWFDETAVTPIFLSGLPREKSDDVPHLYAVASGDGATLVTEAGIDLPSEMGLISGPTGALLNDAVEHDRTAVGLVVESDPQFPDPEAARVIIKSGIEPLAGIDVSVDNLVERAEEIRNAKEQLARRMQEGDEESTQAQPLRMYQ</sequence>
<reference evidence="3" key="1">
    <citation type="submission" date="2016-10" db="EMBL/GenBank/DDBJ databases">
        <authorList>
            <person name="Varghese N."/>
            <person name="Submissions S."/>
        </authorList>
    </citation>
    <scope>NUCLEOTIDE SEQUENCE [LARGE SCALE GENOMIC DNA]</scope>
    <source>
        <strain evidence="3">CGMCC 1.8711</strain>
    </source>
</reference>
<gene>
    <name evidence="2" type="ORF">SAMN04488124_3476</name>
</gene>
<evidence type="ECO:0000256" key="1">
    <source>
        <dbReference type="SAM" id="MobiDB-lite"/>
    </source>
</evidence>
<dbReference type="SUPFAM" id="SSF159659">
    <property type="entry name" value="Cgl1923-like"/>
    <property type="match status" value="1"/>
</dbReference>
<dbReference type="Proteomes" id="UP000243250">
    <property type="component" value="Unassembled WGS sequence"/>
</dbReference>
<name>A0A1I6IPW3_9EURY</name>
<keyword evidence="3" id="KW-1185">Reference proteome</keyword>
<dbReference type="InterPro" id="IPR019151">
    <property type="entry name" value="Proteasome_assmbl_chaperone_2"/>
</dbReference>
<dbReference type="Gene3D" id="3.40.50.10900">
    <property type="entry name" value="PAC-like subunit"/>
    <property type="match status" value="1"/>
</dbReference>
<dbReference type="STRING" id="555875.SAMN04488124_3476"/>
<dbReference type="PANTHER" id="PTHR35610">
    <property type="entry name" value="3-ISOPROPYLMALATE DEHYDRATASE-RELATED"/>
    <property type="match status" value="1"/>
</dbReference>
<dbReference type="Pfam" id="PF09754">
    <property type="entry name" value="PAC2"/>
    <property type="match status" value="1"/>
</dbReference>
<dbReference type="PANTHER" id="PTHR35610:SF8">
    <property type="entry name" value="3-ISOPROPYLMALATE DEHYDRATASE"/>
    <property type="match status" value="1"/>
</dbReference>
<protein>
    <recommendedName>
        <fullName evidence="4">Proteasome assembly chaperone family protein</fullName>
    </recommendedName>
</protein>